<dbReference type="AlphaFoldDB" id="A0A1H5V8U7"/>
<feature type="transmembrane region" description="Helical" evidence="1">
    <location>
        <begin position="137"/>
        <end position="155"/>
    </location>
</feature>
<evidence type="ECO:0000256" key="1">
    <source>
        <dbReference type="SAM" id="Phobius"/>
    </source>
</evidence>
<evidence type="ECO:0000313" key="4">
    <source>
        <dbReference type="Proteomes" id="UP000236742"/>
    </source>
</evidence>
<dbReference type="RefSeq" id="WP_104007664.1">
    <property type="nucleotide sequence ID" value="NZ_FNVD01000005.1"/>
</dbReference>
<dbReference type="Proteomes" id="UP000236742">
    <property type="component" value="Unassembled WGS sequence"/>
</dbReference>
<keyword evidence="4" id="KW-1185">Reference proteome</keyword>
<accession>A0A1H5V8U7</accession>
<evidence type="ECO:0000313" key="3">
    <source>
        <dbReference type="EMBL" id="SEF83566.1"/>
    </source>
</evidence>
<proteinExistence type="predicted"/>
<protein>
    <submittedName>
        <fullName evidence="3">EamA-like transporter family protein</fullName>
    </submittedName>
</protein>
<name>A0A1H5V8U7_9RHOB</name>
<dbReference type="EMBL" id="FNVD01000005">
    <property type="protein sequence ID" value="SEF83566.1"/>
    <property type="molecule type" value="Genomic_DNA"/>
</dbReference>
<feature type="transmembrane region" description="Helical" evidence="1">
    <location>
        <begin position="84"/>
        <end position="105"/>
    </location>
</feature>
<sequence length="179" mass="18134">MTYPYDPAGFSQVGAIRRGGILSGNALCVASMVTWAAGFPAAEILLDSWHPAALTAARLVLAVAILLPVWIMADGPAAARHARWGHGLMVGGMGFGLGAFFLLKAQALTDPVTVALIASASPLAATLLEMAQRSRRLTPGFVLGLAASVIGGAVATQGTPSADLGMGAAYAIASVFVFA</sequence>
<feature type="transmembrane region" description="Helical" evidence="1">
    <location>
        <begin position="52"/>
        <end position="72"/>
    </location>
</feature>
<keyword evidence="1" id="KW-1133">Transmembrane helix</keyword>
<feature type="transmembrane region" description="Helical" evidence="1">
    <location>
        <begin position="26"/>
        <end position="46"/>
    </location>
</feature>
<organism evidence="3 4">
    <name type="scientific">Jhaorihella thermophila</name>
    <dbReference type="NCBI Taxonomy" id="488547"/>
    <lineage>
        <taxon>Bacteria</taxon>
        <taxon>Pseudomonadati</taxon>
        <taxon>Pseudomonadota</taxon>
        <taxon>Alphaproteobacteria</taxon>
        <taxon>Rhodobacterales</taxon>
        <taxon>Paracoccaceae</taxon>
        <taxon>Jhaorihella</taxon>
    </lineage>
</organism>
<evidence type="ECO:0000259" key="2">
    <source>
        <dbReference type="Pfam" id="PF00892"/>
    </source>
</evidence>
<dbReference type="OrthoDB" id="7685518at2"/>
<dbReference type="SUPFAM" id="SSF103481">
    <property type="entry name" value="Multidrug resistance efflux transporter EmrE"/>
    <property type="match status" value="1"/>
</dbReference>
<reference evidence="3 4" key="1">
    <citation type="submission" date="2016-10" db="EMBL/GenBank/DDBJ databases">
        <authorList>
            <person name="de Groot N.N."/>
        </authorList>
    </citation>
    <scope>NUCLEOTIDE SEQUENCE [LARGE SCALE GENOMIC DNA]</scope>
    <source>
        <strain evidence="3 4">DSM 23413</strain>
    </source>
</reference>
<dbReference type="Pfam" id="PF00892">
    <property type="entry name" value="EamA"/>
    <property type="match status" value="1"/>
</dbReference>
<dbReference type="InterPro" id="IPR000620">
    <property type="entry name" value="EamA_dom"/>
</dbReference>
<keyword evidence="1" id="KW-0472">Membrane</keyword>
<gene>
    <name evidence="3" type="ORF">SAMN05421751_105219</name>
</gene>
<dbReference type="GO" id="GO:0016020">
    <property type="term" value="C:membrane"/>
    <property type="evidence" value="ECO:0007669"/>
    <property type="project" value="InterPro"/>
</dbReference>
<feature type="domain" description="EamA" evidence="2">
    <location>
        <begin position="23"/>
        <end position="153"/>
    </location>
</feature>
<dbReference type="InterPro" id="IPR037185">
    <property type="entry name" value="EmrE-like"/>
</dbReference>
<feature type="transmembrane region" description="Helical" evidence="1">
    <location>
        <begin position="111"/>
        <end position="130"/>
    </location>
</feature>
<keyword evidence="1" id="KW-0812">Transmembrane</keyword>